<dbReference type="Pfam" id="PF00345">
    <property type="entry name" value="PapD_N"/>
    <property type="match status" value="1"/>
</dbReference>
<evidence type="ECO:0000256" key="1">
    <source>
        <dbReference type="SAM" id="MobiDB-lite"/>
    </source>
</evidence>
<dbReference type="GO" id="GO:0030288">
    <property type="term" value="C:outer membrane-bounded periplasmic space"/>
    <property type="evidence" value="ECO:0007669"/>
    <property type="project" value="InterPro"/>
</dbReference>
<dbReference type="GO" id="GO:0071555">
    <property type="term" value="P:cell wall organization"/>
    <property type="evidence" value="ECO:0007669"/>
    <property type="project" value="InterPro"/>
</dbReference>
<dbReference type="PANTHER" id="PTHR30251">
    <property type="entry name" value="PILUS ASSEMBLY CHAPERONE"/>
    <property type="match status" value="1"/>
</dbReference>
<accession>A0A7V8K6U7</accession>
<sequence length="267" mass="27713">MAGPFPGPAVPVRRRALLLAACLALSGAGVGARAADLQVSPILLEFAQAQQAQAIWLSNSGQHPLRAQVRVHAWSQDGGEDRLAPTRDLVASPATLEIAPGAQQMVRVVRLQPGPAPTERSYRLLVDELPPAAAQARPAGLQFLLRYSIPVFLEPAGPAPAVPAAQASLPGTGPASLRFALEPAPGGSRLVASNAGTRRAKLSQLVLVAADGGARALNQGLLGYVLAGQTMSWPLPVSHPLAPDQTLEARFNDDPDARPLPLDGAGR</sequence>
<dbReference type="PANTHER" id="PTHR30251:SF4">
    <property type="entry name" value="SLR1668 PROTEIN"/>
    <property type="match status" value="1"/>
</dbReference>
<dbReference type="InterPro" id="IPR050643">
    <property type="entry name" value="Periplasmic_pilus_chap"/>
</dbReference>
<dbReference type="Gene3D" id="2.60.40.10">
    <property type="entry name" value="Immunoglobulins"/>
    <property type="match status" value="1"/>
</dbReference>
<dbReference type="InterPro" id="IPR008962">
    <property type="entry name" value="PapD-like_sf"/>
</dbReference>
<feature type="region of interest" description="Disordered" evidence="1">
    <location>
        <begin position="244"/>
        <end position="267"/>
    </location>
</feature>
<dbReference type="InterPro" id="IPR013783">
    <property type="entry name" value="Ig-like_fold"/>
</dbReference>
<evidence type="ECO:0000313" key="4">
    <source>
        <dbReference type="EMBL" id="KAF1686301.1"/>
    </source>
</evidence>
<dbReference type="RefSeq" id="WP_162311101.1">
    <property type="nucleotide sequence ID" value="NZ_JACHGU010000001.1"/>
</dbReference>
<evidence type="ECO:0000313" key="5">
    <source>
        <dbReference type="Proteomes" id="UP000462066"/>
    </source>
</evidence>
<dbReference type="Proteomes" id="UP000462066">
    <property type="component" value="Unassembled WGS sequence"/>
</dbReference>
<organism evidence="4 5">
    <name type="scientific">Pseudoxanthomonas broegbernensis</name>
    <dbReference type="NCBI Taxonomy" id="83619"/>
    <lineage>
        <taxon>Bacteria</taxon>
        <taxon>Pseudomonadati</taxon>
        <taxon>Pseudomonadota</taxon>
        <taxon>Gammaproteobacteria</taxon>
        <taxon>Lysobacterales</taxon>
        <taxon>Lysobacteraceae</taxon>
        <taxon>Pseudoxanthomonas</taxon>
    </lineage>
</organism>
<gene>
    <name evidence="4" type="ORF">B1992_08750</name>
</gene>
<evidence type="ECO:0000256" key="2">
    <source>
        <dbReference type="SAM" id="SignalP"/>
    </source>
</evidence>
<protein>
    <submittedName>
        <fullName evidence="4">Pili assembly chaperone</fullName>
    </submittedName>
</protein>
<feature type="signal peptide" evidence="2">
    <location>
        <begin position="1"/>
        <end position="34"/>
    </location>
</feature>
<proteinExistence type="predicted"/>
<feature type="domain" description="Pili assembly chaperone N-terminal" evidence="3">
    <location>
        <begin position="37"/>
        <end position="157"/>
    </location>
</feature>
<reference evidence="4 5" key="1">
    <citation type="submission" date="2017-10" db="EMBL/GenBank/DDBJ databases">
        <title>Whole genome sequencing of Pseudoxanthomonas broegbernensis DSM 12573(T).</title>
        <authorList>
            <person name="Kumar S."/>
            <person name="Bansal K."/>
            <person name="Kaur A."/>
            <person name="Patil P."/>
            <person name="Sharma S."/>
            <person name="Patil P.B."/>
        </authorList>
    </citation>
    <scope>NUCLEOTIDE SEQUENCE [LARGE SCALE GENOMIC DNA]</scope>
    <source>
        <strain evidence="4 5">DSM 12573</strain>
    </source>
</reference>
<feature type="chain" id="PRO_5030607001" evidence="2">
    <location>
        <begin position="35"/>
        <end position="267"/>
    </location>
</feature>
<dbReference type="AlphaFoldDB" id="A0A7V8K6U7"/>
<dbReference type="EMBL" id="MWIP01000007">
    <property type="protein sequence ID" value="KAF1686301.1"/>
    <property type="molecule type" value="Genomic_DNA"/>
</dbReference>
<keyword evidence="5" id="KW-1185">Reference proteome</keyword>
<dbReference type="InterPro" id="IPR016147">
    <property type="entry name" value="Pili_assmbl_chaperone_N"/>
</dbReference>
<comment type="caution">
    <text evidence="4">The sequence shown here is derived from an EMBL/GenBank/DDBJ whole genome shotgun (WGS) entry which is preliminary data.</text>
</comment>
<name>A0A7V8K6U7_9GAMM</name>
<keyword evidence="2" id="KW-0732">Signal</keyword>
<dbReference type="SUPFAM" id="SSF49354">
    <property type="entry name" value="PapD-like"/>
    <property type="match status" value="1"/>
</dbReference>
<evidence type="ECO:0000259" key="3">
    <source>
        <dbReference type="Pfam" id="PF00345"/>
    </source>
</evidence>